<keyword evidence="3" id="KW-1185">Reference proteome</keyword>
<dbReference type="RefSeq" id="WP_379923930.1">
    <property type="nucleotide sequence ID" value="NZ_JBHPON010000001.1"/>
</dbReference>
<feature type="compositionally biased region" description="Low complexity" evidence="1">
    <location>
        <begin position="30"/>
        <end position="55"/>
    </location>
</feature>
<comment type="caution">
    <text evidence="2">The sequence shown here is derived from an EMBL/GenBank/DDBJ whole genome shotgun (WGS) entry which is preliminary data.</text>
</comment>
<protein>
    <submittedName>
        <fullName evidence="2">Uncharacterized protein</fullName>
    </submittedName>
</protein>
<gene>
    <name evidence="2" type="ORF">ACFMB1_05655</name>
</gene>
<reference evidence="2 3" key="1">
    <citation type="submission" date="2024-09" db="EMBL/GenBank/DDBJ databases">
        <authorList>
            <person name="Zhang Z.-H."/>
        </authorList>
    </citation>
    <scope>NUCLEOTIDE SEQUENCE [LARGE SCALE GENOMIC DNA]</scope>
    <source>
        <strain evidence="2 3">HHTR114</strain>
    </source>
</reference>
<dbReference type="EMBL" id="JBHPON010000001">
    <property type="protein sequence ID" value="MFC6035019.1"/>
    <property type="molecule type" value="Genomic_DNA"/>
</dbReference>
<evidence type="ECO:0000256" key="1">
    <source>
        <dbReference type="SAM" id="MobiDB-lite"/>
    </source>
</evidence>
<accession>A0ABW1KT01</accession>
<sequence length="55" mass="5894">MQMEVQKMFKKSDNQGDKTPKQAEIKGSEKAPAAANEAAKAEETTTPATAEVKKA</sequence>
<evidence type="ECO:0000313" key="3">
    <source>
        <dbReference type="Proteomes" id="UP001596116"/>
    </source>
</evidence>
<name>A0ABW1KT01_9PROT</name>
<evidence type="ECO:0000313" key="2">
    <source>
        <dbReference type="EMBL" id="MFC6035019.1"/>
    </source>
</evidence>
<dbReference type="Proteomes" id="UP001596116">
    <property type="component" value="Unassembled WGS sequence"/>
</dbReference>
<feature type="region of interest" description="Disordered" evidence="1">
    <location>
        <begin position="1"/>
        <end position="55"/>
    </location>
</feature>
<feature type="compositionally biased region" description="Basic and acidic residues" evidence="1">
    <location>
        <begin position="10"/>
        <end position="29"/>
    </location>
</feature>
<proteinExistence type="predicted"/>
<organism evidence="2 3">
    <name type="scientific">Hyphococcus aureus</name>
    <dbReference type="NCBI Taxonomy" id="2666033"/>
    <lineage>
        <taxon>Bacteria</taxon>
        <taxon>Pseudomonadati</taxon>
        <taxon>Pseudomonadota</taxon>
        <taxon>Alphaproteobacteria</taxon>
        <taxon>Parvularculales</taxon>
        <taxon>Parvularculaceae</taxon>
        <taxon>Hyphococcus</taxon>
    </lineage>
</organism>